<evidence type="ECO:0000256" key="1">
    <source>
        <dbReference type="SAM" id="MobiDB-lite"/>
    </source>
</evidence>
<keyword evidence="3" id="KW-1185">Reference proteome</keyword>
<evidence type="ECO:0000313" key="3">
    <source>
        <dbReference type="Proteomes" id="UP000244855"/>
    </source>
</evidence>
<feature type="compositionally biased region" description="Basic and acidic residues" evidence="1">
    <location>
        <begin position="1"/>
        <end position="10"/>
    </location>
</feature>
<dbReference type="AlphaFoldDB" id="A0A2V1CYY2"/>
<feature type="non-terminal residue" evidence="2">
    <location>
        <position position="1"/>
    </location>
</feature>
<reference evidence="2 3" key="1">
    <citation type="journal article" date="2018" name="Sci. Rep.">
        <title>Comparative genomics provides insights into the lifestyle and reveals functional heterogeneity of dark septate endophytic fungi.</title>
        <authorList>
            <person name="Knapp D.G."/>
            <person name="Nemeth J.B."/>
            <person name="Barry K."/>
            <person name="Hainaut M."/>
            <person name="Henrissat B."/>
            <person name="Johnson J."/>
            <person name="Kuo A."/>
            <person name="Lim J.H.P."/>
            <person name="Lipzen A."/>
            <person name="Nolan M."/>
            <person name="Ohm R.A."/>
            <person name="Tamas L."/>
            <person name="Grigoriev I.V."/>
            <person name="Spatafora J.W."/>
            <person name="Nagy L.G."/>
            <person name="Kovacs G.M."/>
        </authorList>
    </citation>
    <scope>NUCLEOTIDE SEQUENCE [LARGE SCALE GENOMIC DNA]</scope>
    <source>
        <strain evidence="2 3">DSE2036</strain>
    </source>
</reference>
<sequence>AEAKKDSDRRRYLRGRSLGGPADNTNPDLGLRISADVSIPRDPPIKPDELLVGEDVYRPLSPLMPLAVDDVGAAAVISQLYPQIPNDFDSM</sequence>
<accession>A0A2V1CYY2</accession>
<name>A0A2V1CYY2_9PLEO</name>
<feature type="region of interest" description="Disordered" evidence="1">
    <location>
        <begin position="1"/>
        <end position="29"/>
    </location>
</feature>
<proteinExistence type="predicted"/>
<dbReference type="Proteomes" id="UP000244855">
    <property type="component" value="Unassembled WGS sequence"/>
</dbReference>
<gene>
    <name evidence="2" type="ORF">DM02DRAFT_620780</name>
</gene>
<dbReference type="EMBL" id="KZ806029">
    <property type="protein sequence ID" value="PVH90938.1"/>
    <property type="molecule type" value="Genomic_DNA"/>
</dbReference>
<protein>
    <submittedName>
        <fullName evidence="2">Uncharacterized protein</fullName>
    </submittedName>
</protein>
<evidence type="ECO:0000313" key="2">
    <source>
        <dbReference type="EMBL" id="PVH90938.1"/>
    </source>
</evidence>
<organism evidence="2 3">
    <name type="scientific">Periconia macrospinosa</name>
    <dbReference type="NCBI Taxonomy" id="97972"/>
    <lineage>
        <taxon>Eukaryota</taxon>
        <taxon>Fungi</taxon>
        <taxon>Dikarya</taxon>
        <taxon>Ascomycota</taxon>
        <taxon>Pezizomycotina</taxon>
        <taxon>Dothideomycetes</taxon>
        <taxon>Pleosporomycetidae</taxon>
        <taxon>Pleosporales</taxon>
        <taxon>Massarineae</taxon>
        <taxon>Periconiaceae</taxon>
        <taxon>Periconia</taxon>
    </lineage>
</organism>